<dbReference type="Pfam" id="PF13181">
    <property type="entry name" value="TPR_8"/>
    <property type="match status" value="1"/>
</dbReference>
<keyword evidence="4 9" id="KW-1133">Transmembrane helix</keyword>
<evidence type="ECO:0000256" key="9">
    <source>
        <dbReference type="SAM" id="Phobius"/>
    </source>
</evidence>
<accession>A0ABQ1QQT8</accession>
<evidence type="ECO:0000256" key="5">
    <source>
        <dbReference type="ARBA" id="ARBA00023136"/>
    </source>
</evidence>
<dbReference type="InterPro" id="IPR001054">
    <property type="entry name" value="A/G_cyclase"/>
</dbReference>
<dbReference type="InterPro" id="IPR019734">
    <property type="entry name" value="TPR_rpt"/>
</dbReference>
<dbReference type="PANTHER" id="PTHR11920:SF335">
    <property type="entry name" value="GUANYLATE CYCLASE"/>
    <property type="match status" value="1"/>
</dbReference>
<evidence type="ECO:0000259" key="10">
    <source>
        <dbReference type="PROSITE" id="PS50125"/>
    </source>
</evidence>
<keyword evidence="6 8" id="KW-0456">Lyase</keyword>
<dbReference type="PROSITE" id="PS00452">
    <property type="entry name" value="GUANYLATE_CYCLASE_1"/>
    <property type="match status" value="1"/>
</dbReference>
<evidence type="ECO:0000256" key="4">
    <source>
        <dbReference type="ARBA" id="ARBA00022989"/>
    </source>
</evidence>
<dbReference type="InterPro" id="IPR018297">
    <property type="entry name" value="A/G_cyclase_CS"/>
</dbReference>
<dbReference type="Pfam" id="PF12862">
    <property type="entry name" value="ANAPC5"/>
    <property type="match status" value="1"/>
</dbReference>
<name>A0ABQ1QQT8_9FLAO</name>
<keyword evidence="5 9" id="KW-0472">Membrane</keyword>
<comment type="similarity">
    <text evidence="8">Belongs to the adenylyl cyclase class-4/guanylyl cyclase family.</text>
</comment>
<dbReference type="InterPro" id="IPR011990">
    <property type="entry name" value="TPR-like_helical_dom_sf"/>
</dbReference>
<evidence type="ECO:0000256" key="2">
    <source>
        <dbReference type="ARBA" id="ARBA00022692"/>
    </source>
</evidence>
<evidence type="ECO:0000256" key="6">
    <source>
        <dbReference type="ARBA" id="ARBA00023239"/>
    </source>
</evidence>
<dbReference type="PROSITE" id="PS50125">
    <property type="entry name" value="GUANYLATE_CYCLASE_2"/>
    <property type="match status" value="1"/>
</dbReference>
<evidence type="ECO:0000256" key="1">
    <source>
        <dbReference type="ARBA" id="ARBA00004370"/>
    </source>
</evidence>
<dbReference type="PANTHER" id="PTHR11920">
    <property type="entry name" value="GUANYLYL CYCLASE"/>
    <property type="match status" value="1"/>
</dbReference>
<keyword evidence="2 9" id="KW-0812">Transmembrane</keyword>
<dbReference type="Pfam" id="PF13424">
    <property type="entry name" value="TPR_12"/>
    <property type="match status" value="1"/>
</dbReference>
<dbReference type="Proteomes" id="UP000625780">
    <property type="component" value="Unassembled WGS sequence"/>
</dbReference>
<proteinExistence type="inferred from homology"/>
<keyword evidence="3" id="KW-0547">Nucleotide-binding</keyword>
<dbReference type="InterPro" id="IPR029787">
    <property type="entry name" value="Nucleotide_cyclase"/>
</dbReference>
<dbReference type="InterPro" id="IPR026000">
    <property type="entry name" value="Apc5_dom"/>
</dbReference>
<dbReference type="Gene3D" id="1.25.40.10">
    <property type="entry name" value="Tetratricopeptide repeat domain"/>
    <property type="match status" value="1"/>
</dbReference>
<dbReference type="Gene3D" id="3.30.70.1230">
    <property type="entry name" value="Nucleotide cyclase"/>
    <property type="match status" value="1"/>
</dbReference>
<evidence type="ECO:0000313" key="12">
    <source>
        <dbReference type="Proteomes" id="UP000625780"/>
    </source>
</evidence>
<dbReference type="SUPFAM" id="SSF48452">
    <property type="entry name" value="TPR-like"/>
    <property type="match status" value="1"/>
</dbReference>
<reference evidence="12" key="1">
    <citation type="journal article" date="2019" name="Int. J. Syst. Evol. Microbiol.">
        <title>The Global Catalogue of Microorganisms (GCM) 10K type strain sequencing project: providing services to taxonomists for standard genome sequencing and annotation.</title>
        <authorList>
            <consortium name="The Broad Institute Genomics Platform"/>
            <consortium name="The Broad Institute Genome Sequencing Center for Infectious Disease"/>
            <person name="Wu L."/>
            <person name="Ma J."/>
        </authorList>
    </citation>
    <scope>NUCLEOTIDE SEQUENCE [LARGE SCALE GENOMIC DNA]</scope>
    <source>
        <strain evidence="12">CGMCC 1.12606</strain>
    </source>
</reference>
<comment type="caution">
    <text evidence="11">The sequence shown here is derived from an EMBL/GenBank/DDBJ whole genome shotgun (WGS) entry which is preliminary data.</text>
</comment>
<evidence type="ECO:0000313" key="11">
    <source>
        <dbReference type="EMBL" id="GGD41482.1"/>
    </source>
</evidence>
<comment type="subcellular location">
    <subcellularLocation>
        <location evidence="1">Membrane</location>
    </subcellularLocation>
</comment>
<protein>
    <recommendedName>
        <fullName evidence="10">Guanylate cyclase domain-containing protein</fullName>
    </recommendedName>
</protein>
<feature type="repeat" description="TPR" evidence="7">
    <location>
        <begin position="127"/>
        <end position="160"/>
    </location>
</feature>
<dbReference type="CDD" id="cd07302">
    <property type="entry name" value="CHD"/>
    <property type="match status" value="1"/>
</dbReference>
<organism evidence="11 12">
    <name type="scientific">Muriicola marianensis</name>
    <dbReference type="NCBI Taxonomy" id="1324801"/>
    <lineage>
        <taxon>Bacteria</taxon>
        <taxon>Pseudomonadati</taxon>
        <taxon>Bacteroidota</taxon>
        <taxon>Flavobacteriia</taxon>
        <taxon>Flavobacteriales</taxon>
        <taxon>Flavobacteriaceae</taxon>
        <taxon>Muriicola</taxon>
    </lineage>
</organism>
<gene>
    <name evidence="11" type="ORF">GCM10011361_05710</name>
</gene>
<evidence type="ECO:0000256" key="8">
    <source>
        <dbReference type="RuleBase" id="RU000405"/>
    </source>
</evidence>
<dbReference type="Pfam" id="PF00211">
    <property type="entry name" value="Guanylate_cyc"/>
    <property type="match status" value="1"/>
</dbReference>
<keyword evidence="7" id="KW-0802">TPR repeat</keyword>
<sequence>MRGNLSYYLAYILIGFFFIGPVSIFGQDQQVADSIKQLLSFEGSVDSLYLHRLKIVAEEETDPILKKSFAEELILLARENSSPSLTIDGYLQRGNAERLQGNYTAALQSYFESLGSAKNLNDLSAEGKLYTSIADVYSETGNTKNAMAYYNKAIQTLRQTTDTISLAGTLLNAGDTYFYSEKYDSALIYNQEAGQLYRKLRFAIGSAYTLGNTGMVYAALGNNTEAEAAINEAVEILMEMEDYYPITVYLIYTADIYLERNDVKSAKDYVERSLELAKKHGLKDQISLAHLKLSEIFDLLGDTASAYSHFKEHIVYKDSVNNIAAVQEMADMRTDYEVSQKQIELDLTEQRRINQRNISIATGGALLLIGFLAFGLFRRNQFIRKTKKIIEDEKERSDQLLLNILPEETAQELKEHGKVQARKYDSVTVLFTDFKGFTSYSEKLSPEELVKTVDFYFSKFDAISEKYELEKIKTIGDSYMCVGGLHDRDSDHAVRMISAALEIVSFVEETKNDMTASELSFDIRIGINSGPVVAGVVGTHKFAYDIWGDAVNVAARMENMSEPGRINISENTYELVKEEFRCTSRGEIEVKNKGKLAMYFVEGRKEAVRT</sequence>
<evidence type="ECO:0000256" key="3">
    <source>
        <dbReference type="ARBA" id="ARBA00022741"/>
    </source>
</evidence>
<keyword evidence="12" id="KW-1185">Reference proteome</keyword>
<dbReference type="SUPFAM" id="SSF55073">
    <property type="entry name" value="Nucleotide cyclase"/>
    <property type="match status" value="1"/>
</dbReference>
<dbReference type="PROSITE" id="PS50005">
    <property type="entry name" value="TPR"/>
    <property type="match status" value="1"/>
</dbReference>
<feature type="domain" description="Guanylate cyclase" evidence="10">
    <location>
        <begin position="428"/>
        <end position="558"/>
    </location>
</feature>
<dbReference type="InterPro" id="IPR050401">
    <property type="entry name" value="Cyclic_nucleotide_synthase"/>
</dbReference>
<evidence type="ECO:0000256" key="7">
    <source>
        <dbReference type="PROSITE-ProRule" id="PRU00339"/>
    </source>
</evidence>
<dbReference type="EMBL" id="BMFH01000001">
    <property type="protein sequence ID" value="GGD41482.1"/>
    <property type="molecule type" value="Genomic_DNA"/>
</dbReference>
<dbReference type="RefSeq" id="WP_188369195.1">
    <property type="nucleotide sequence ID" value="NZ_BMFH01000001.1"/>
</dbReference>
<feature type="transmembrane region" description="Helical" evidence="9">
    <location>
        <begin position="7"/>
        <end position="26"/>
    </location>
</feature>
<dbReference type="SMART" id="SM00044">
    <property type="entry name" value="CYCc"/>
    <property type="match status" value="1"/>
</dbReference>
<feature type="transmembrane region" description="Helical" evidence="9">
    <location>
        <begin position="358"/>
        <end position="377"/>
    </location>
</feature>
<dbReference type="SMART" id="SM00028">
    <property type="entry name" value="TPR"/>
    <property type="match status" value="6"/>
</dbReference>